<evidence type="ECO:0000313" key="3">
    <source>
        <dbReference type="EMBL" id="BAL58213.1"/>
    </source>
</evidence>
<dbReference type="GO" id="GO:0016616">
    <property type="term" value="F:oxidoreductase activity, acting on the CH-OH group of donors, NAD or NADP as acceptor"/>
    <property type="evidence" value="ECO:0007669"/>
    <property type="project" value="TreeGrafter"/>
</dbReference>
<dbReference type="Pfam" id="PF13561">
    <property type="entry name" value="adh_short_C2"/>
    <property type="match status" value="1"/>
</dbReference>
<dbReference type="InterPro" id="IPR036291">
    <property type="entry name" value="NAD(P)-bd_dom_sf"/>
</dbReference>
<dbReference type="PANTHER" id="PTHR42760">
    <property type="entry name" value="SHORT-CHAIN DEHYDROGENASES/REDUCTASES FAMILY MEMBER"/>
    <property type="match status" value="1"/>
</dbReference>
<accession>H5SPX7</accession>
<dbReference type="PRINTS" id="PR00080">
    <property type="entry name" value="SDRFAMILY"/>
</dbReference>
<comment type="similarity">
    <text evidence="1">Belongs to the short-chain dehydrogenases/reductases (SDR) family.</text>
</comment>
<dbReference type="PRINTS" id="PR00081">
    <property type="entry name" value="GDHRDH"/>
</dbReference>
<keyword evidence="2" id="KW-0175">Coiled coil</keyword>
<evidence type="ECO:0000256" key="2">
    <source>
        <dbReference type="SAM" id="Coils"/>
    </source>
</evidence>
<protein>
    <submittedName>
        <fullName evidence="3">Gluconate 5-dehydrogenase</fullName>
    </submittedName>
</protein>
<dbReference type="FunFam" id="3.40.50.720:FF:000084">
    <property type="entry name" value="Short-chain dehydrogenase reductase"/>
    <property type="match status" value="1"/>
</dbReference>
<proteinExistence type="inferred from homology"/>
<gene>
    <name evidence="3" type="ORF">HGMM_F55D02C13</name>
</gene>
<dbReference type="AlphaFoldDB" id="H5SPX7"/>
<dbReference type="SUPFAM" id="SSF51735">
    <property type="entry name" value="NAD(P)-binding Rossmann-fold domains"/>
    <property type="match status" value="1"/>
</dbReference>
<dbReference type="EMBL" id="AP011797">
    <property type="protein sequence ID" value="BAL58213.1"/>
    <property type="molecule type" value="Genomic_DNA"/>
</dbReference>
<reference evidence="3" key="1">
    <citation type="journal article" date="2005" name="Environ. Microbiol.">
        <title>Genetic and functional properties of uncultivated thermophilic crenarchaeotes from a subsurface gold mine as revealed by analysis of genome fragments.</title>
        <authorList>
            <person name="Nunoura T."/>
            <person name="Hirayama H."/>
            <person name="Takami H."/>
            <person name="Oida H."/>
            <person name="Nishi S."/>
            <person name="Shimamura S."/>
            <person name="Suzuki Y."/>
            <person name="Inagaki F."/>
            <person name="Takai K."/>
            <person name="Nealson K.H."/>
            <person name="Horikoshi K."/>
        </authorList>
    </citation>
    <scope>NUCLEOTIDE SEQUENCE</scope>
</reference>
<dbReference type="Gene3D" id="3.40.50.720">
    <property type="entry name" value="NAD(P)-binding Rossmann-like Domain"/>
    <property type="match status" value="1"/>
</dbReference>
<organism evidence="3">
    <name type="scientific">uncultured prokaryote</name>
    <dbReference type="NCBI Taxonomy" id="198431"/>
    <lineage>
        <taxon>unclassified sequences</taxon>
        <taxon>environmental samples</taxon>
    </lineage>
</organism>
<name>H5SPX7_9ZZZZ</name>
<reference evidence="3" key="2">
    <citation type="journal article" date="2012" name="PLoS ONE">
        <title>A Deeply Branching Thermophilic Bacterium with an Ancient Acetyl-CoA Pathway Dominates a Subsurface Ecosystem.</title>
        <authorList>
            <person name="Takami H."/>
            <person name="Noguchi H."/>
            <person name="Takaki Y."/>
            <person name="Uchiyama I."/>
            <person name="Toyoda A."/>
            <person name="Nishi S."/>
            <person name="Chee G.-J."/>
            <person name="Arai W."/>
            <person name="Nunoura T."/>
            <person name="Itoh T."/>
            <person name="Hattori M."/>
            <person name="Takai K."/>
        </authorList>
    </citation>
    <scope>NUCLEOTIDE SEQUENCE</scope>
</reference>
<feature type="coiled-coil region" evidence="2">
    <location>
        <begin position="42"/>
        <end position="69"/>
    </location>
</feature>
<dbReference type="InterPro" id="IPR002347">
    <property type="entry name" value="SDR_fam"/>
</dbReference>
<dbReference type="NCBIfam" id="NF005559">
    <property type="entry name" value="PRK07231.1"/>
    <property type="match status" value="1"/>
</dbReference>
<evidence type="ECO:0000256" key="1">
    <source>
        <dbReference type="ARBA" id="ARBA00006484"/>
    </source>
</evidence>
<sequence length="257" mass="28602">MSENLQKFSLKDKWALITGASKGIGRSTAICMAEAGANVIAVARSEELLKTLRDEIRMMKRECEIFRCDVSSEKEIKDVVEEAWKLTGGIDFLINNAGITYISTAEEFPTEEWKKVLDVNVNGAFYFSREWGKRAIARGKGGSIVNIASVLGIVATKFVIPYEASKGALISLTRGLACEWAYYKIRVNCVAPGWVETEMSRVVWENPETYQKYLKGIPLRRWAKPEDIGWVVVFLCSPAASYITGQTIIVDGGLTIL</sequence>